<keyword evidence="1" id="KW-0472">Membrane</keyword>
<evidence type="ECO:0000313" key="4">
    <source>
        <dbReference type="Proteomes" id="UP000054858"/>
    </source>
</evidence>
<protein>
    <submittedName>
        <fullName evidence="3">Putative Transposase (IS4 family)</fullName>
    </submittedName>
</protein>
<dbReference type="AlphaFoldDB" id="A0A0W0X0I1"/>
<dbReference type="EMBL" id="LNYP01000029">
    <property type="protein sequence ID" value="KTD38073.1"/>
    <property type="molecule type" value="Genomic_DNA"/>
</dbReference>
<dbReference type="NCBIfam" id="NF033591">
    <property type="entry name" value="transpos_IS4_2"/>
    <property type="match status" value="1"/>
</dbReference>
<keyword evidence="1" id="KW-1133">Transmembrane helix</keyword>
<feature type="transmembrane region" description="Helical" evidence="1">
    <location>
        <begin position="22"/>
        <end position="44"/>
    </location>
</feature>
<evidence type="ECO:0000313" key="3">
    <source>
        <dbReference type="EMBL" id="KTD38073.1"/>
    </source>
</evidence>
<dbReference type="GO" id="GO:0004803">
    <property type="term" value="F:transposase activity"/>
    <property type="evidence" value="ECO:0007669"/>
    <property type="project" value="InterPro"/>
</dbReference>
<organism evidence="3 4">
    <name type="scientific">Legionella oakridgensis</name>
    <dbReference type="NCBI Taxonomy" id="29423"/>
    <lineage>
        <taxon>Bacteria</taxon>
        <taxon>Pseudomonadati</taxon>
        <taxon>Pseudomonadota</taxon>
        <taxon>Gammaproteobacteria</taxon>
        <taxon>Legionellales</taxon>
        <taxon>Legionellaceae</taxon>
        <taxon>Legionella</taxon>
    </lineage>
</organism>
<sequence>MAGGQWYLSMDRTNGRWGKSDINILMLGIVFKGTAIPIYWMLLVKRGNSDTQERMALIQMFIDHFGKDCIKGVLADREFVGKDWFGWLLKEKISFHIRIKNNTITTNAKGLKVDIDALFYGLKSNEQRCLKGRRFVWGHLVYLAGLRLVDGELLIVATTELPETAIATYGLRWEIECLFGCFKGRGFNFEDTHITDKARIKKLVALLAIAFTWAHRTGEWQNEKKPIKIKKHGRPAVSLFRYGLDFLCDSIVRLAFKTNHFQQALKILNSILSPVCS</sequence>
<gene>
    <name evidence="3" type="ORF">Loak_1749</name>
</gene>
<comment type="caution">
    <text evidence="3">The sequence shown here is derived from an EMBL/GenBank/DDBJ whole genome shotgun (WGS) entry which is preliminary data.</text>
</comment>
<feature type="domain" description="Transposase IS4-like" evidence="2">
    <location>
        <begin position="18"/>
        <end position="212"/>
    </location>
</feature>
<dbReference type="SUPFAM" id="SSF53098">
    <property type="entry name" value="Ribonuclease H-like"/>
    <property type="match status" value="1"/>
</dbReference>
<keyword evidence="1" id="KW-0812">Transmembrane</keyword>
<dbReference type="InterPro" id="IPR047658">
    <property type="entry name" value="IS4-like_transpos"/>
</dbReference>
<evidence type="ECO:0000256" key="1">
    <source>
        <dbReference type="SAM" id="Phobius"/>
    </source>
</evidence>
<name>A0A0W0X0I1_9GAMM</name>
<dbReference type="PATRIC" id="fig|29423.5.peg.1833"/>
<dbReference type="InterPro" id="IPR012337">
    <property type="entry name" value="RNaseH-like_sf"/>
</dbReference>
<proteinExistence type="predicted"/>
<dbReference type="Proteomes" id="UP000054858">
    <property type="component" value="Unassembled WGS sequence"/>
</dbReference>
<evidence type="ECO:0000259" key="2">
    <source>
        <dbReference type="Pfam" id="PF01609"/>
    </source>
</evidence>
<dbReference type="InterPro" id="IPR002559">
    <property type="entry name" value="Transposase_11"/>
</dbReference>
<dbReference type="GO" id="GO:0003677">
    <property type="term" value="F:DNA binding"/>
    <property type="evidence" value="ECO:0007669"/>
    <property type="project" value="InterPro"/>
</dbReference>
<dbReference type="GO" id="GO:0006313">
    <property type="term" value="P:DNA transposition"/>
    <property type="evidence" value="ECO:0007669"/>
    <property type="project" value="InterPro"/>
</dbReference>
<accession>A0A0W0X0I1</accession>
<dbReference type="Pfam" id="PF01609">
    <property type="entry name" value="DDE_Tnp_1"/>
    <property type="match status" value="1"/>
</dbReference>
<reference evidence="3 4" key="1">
    <citation type="submission" date="2015-11" db="EMBL/GenBank/DDBJ databases">
        <title>Genomic analysis of 38 Legionella species identifies large and diverse effector repertoires.</title>
        <authorList>
            <person name="Burstein D."/>
            <person name="Amaro F."/>
            <person name="Zusman T."/>
            <person name="Lifshitz Z."/>
            <person name="Cohen O."/>
            <person name="Gilbert J.A."/>
            <person name="Pupko T."/>
            <person name="Shuman H.A."/>
            <person name="Segal G."/>
        </authorList>
    </citation>
    <scope>NUCLEOTIDE SEQUENCE [LARGE SCALE GENOMIC DNA]</scope>
    <source>
        <strain evidence="3 4">Oak Ridge-10</strain>
    </source>
</reference>